<accession>A0A1L9PYS4</accession>
<protein>
    <recommendedName>
        <fullName evidence="1">Nucleoside phosphorylase domain-containing protein</fullName>
    </recommendedName>
</protein>
<keyword evidence="3" id="KW-1185">Reference proteome</keyword>
<reference evidence="3" key="1">
    <citation type="journal article" date="2017" name="Genome Biol.">
        <title>Comparative genomics reveals high biological diversity and specific adaptations in the industrially and medically important fungal genus Aspergillus.</title>
        <authorList>
            <person name="de Vries R.P."/>
            <person name="Riley R."/>
            <person name="Wiebenga A."/>
            <person name="Aguilar-Osorio G."/>
            <person name="Amillis S."/>
            <person name="Uchima C.A."/>
            <person name="Anderluh G."/>
            <person name="Asadollahi M."/>
            <person name="Askin M."/>
            <person name="Barry K."/>
            <person name="Battaglia E."/>
            <person name="Bayram O."/>
            <person name="Benocci T."/>
            <person name="Braus-Stromeyer S.A."/>
            <person name="Caldana C."/>
            <person name="Canovas D."/>
            <person name="Cerqueira G.C."/>
            <person name="Chen F."/>
            <person name="Chen W."/>
            <person name="Choi C."/>
            <person name="Clum A."/>
            <person name="Dos Santos R.A."/>
            <person name="Damasio A.R."/>
            <person name="Diallinas G."/>
            <person name="Emri T."/>
            <person name="Fekete E."/>
            <person name="Flipphi M."/>
            <person name="Freyberg S."/>
            <person name="Gallo A."/>
            <person name="Gournas C."/>
            <person name="Habgood R."/>
            <person name="Hainaut M."/>
            <person name="Harispe M.L."/>
            <person name="Henrissat B."/>
            <person name="Hilden K.S."/>
            <person name="Hope R."/>
            <person name="Hossain A."/>
            <person name="Karabika E."/>
            <person name="Karaffa L."/>
            <person name="Karanyi Z."/>
            <person name="Krasevec N."/>
            <person name="Kuo A."/>
            <person name="Kusch H."/>
            <person name="LaButti K."/>
            <person name="Lagendijk E.L."/>
            <person name="Lapidus A."/>
            <person name="Levasseur A."/>
            <person name="Lindquist E."/>
            <person name="Lipzen A."/>
            <person name="Logrieco A.F."/>
            <person name="MacCabe A."/>
            <person name="Maekelae M.R."/>
            <person name="Malavazi I."/>
            <person name="Melin P."/>
            <person name="Meyer V."/>
            <person name="Mielnichuk N."/>
            <person name="Miskei M."/>
            <person name="Molnar A.P."/>
            <person name="Mule G."/>
            <person name="Ngan C.Y."/>
            <person name="Orejas M."/>
            <person name="Orosz E."/>
            <person name="Ouedraogo J.P."/>
            <person name="Overkamp K.M."/>
            <person name="Park H.-S."/>
            <person name="Perrone G."/>
            <person name="Piumi F."/>
            <person name="Punt P.J."/>
            <person name="Ram A.F."/>
            <person name="Ramon A."/>
            <person name="Rauscher S."/>
            <person name="Record E."/>
            <person name="Riano-Pachon D.M."/>
            <person name="Robert V."/>
            <person name="Roehrig J."/>
            <person name="Ruller R."/>
            <person name="Salamov A."/>
            <person name="Salih N.S."/>
            <person name="Samson R.A."/>
            <person name="Sandor E."/>
            <person name="Sanguinetti M."/>
            <person name="Schuetze T."/>
            <person name="Sepcic K."/>
            <person name="Shelest E."/>
            <person name="Sherlock G."/>
            <person name="Sophianopoulou V."/>
            <person name="Squina F.M."/>
            <person name="Sun H."/>
            <person name="Susca A."/>
            <person name="Todd R.B."/>
            <person name="Tsang A."/>
            <person name="Unkles S.E."/>
            <person name="van de Wiele N."/>
            <person name="van Rossen-Uffink D."/>
            <person name="Oliveira J.V."/>
            <person name="Vesth T.C."/>
            <person name="Visser J."/>
            <person name="Yu J.-H."/>
            <person name="Zhou M."/>
            <person name="Andersen M.R."/>
            <person name="Archer D.B."/>
            <person name="Baker S.E."/>
            <person name="Benoit I."/>
            <person name="Brakhage A.A."/>
            <person name="Braus G.H."/>
            <person name="Fischer R."/>
            <person name="Frisvad J.C."/>
            <person name="Goldman G.H."/>
            <person name="Houbraken J."/>
            <person name="Oakley B."/>
            <person name="Pocsi I."/>
            <person name="Scazzocchio C."/>
            <person name="Seiboth B."/>
            <person name="vanKuyk P.A."/>
            <person name="Wortman J."/>
            <person name="Dyer P.S."/>
            <person name="Grigoriev I.V."/>
        </authorList>
    </citation>
    <scope>NUCLEOTIDE SEQUENCE [LARGE SCALE GENOMIC DNA]</scope>
    <source>
        <strain evidence="3">CBS 583.65</strain>
    </source>
</reference>
<dbReference type="PANTHER" id="PTHR46082:SF11">
    <property type="entry name" value="AAA+ ATPASE DOMAIN-CONTAINING PROTEIN-RELATED"/>
    <property type="match status" value="1"/>
</dbReference>
<proteinExistence type="predicted"/>
<evidence type="ECO:0000313" key="2">
    <source>
        <dbReference type="EMBL" id="OJJ06623.1"/>
    </source>
</evidence>
<evidence type="ECO:0000313" key="3">
    <source>
        <dbReference type="Proteomes" id="UP000184073"/>
    </source>
</evidence>
<dbReference type="AlphaFoldDB" id="A0A1L9PYS4"/>
<dbReference type="OrthoDB" id="1577640at2759"/>
<dbReference type="STRING" id="1036611.A0A1L9PYS4"/>
<dbReference type="PANTHER" id="PTHR46082">
    <property type="entry name" value="ATP/GTP-BINDING PROTEIN-RELATED"/>
    <property type="match status" value="1"/>
</dbReference>
<name>A0A1L9PYS4_ASPVE</name>
<dbReference type="Gene3D" id="3.40.50.1580">
    <property type="entry name" value="Nucleoside phosphorylase domain"/>
    <property type="match status" value="1"/>
</dbReference>
<dbReference type="GO" id="GO:0003824">
    <property type="term" value="F:catalytic activity"/>
    <property type="evidence" value="ECO:0007669"/>
    <property type="project" value="InterPro"/>
</dbReference>
<dbReference type="InterPro" id="IPR000845">
    <property type="entry name" value="Nucleoside_phosphorylase_d"/>
</dbReference>
<dbReference type="EMBL" id="KV878135">
    <property type="protein sequence ID" value="OJJ06623.1"/>
    <property type="molecule type" value="Genomic_DNA"/>
</dbReference>
<dbReference type="Pfam" id="PF01048">
    <property type="entry name" value="PNP_UDP_1"/>
    <property type="match status" value="1"/>
</dbReference>
<gene>
    <name evidence="2" type="ORF">ASPVEDRAFT_330506</name>
</gene>
<evidence type="ECO:0000259" key="1">
    <source>
        <dbReference type="Pfam" id="PF01048"/>
    </source>
</evidence>
<dbReference type="Proteomes" id="UP000184073">
    <property type="component" value="Unassembled WGS sequence"/>
</dbReference>
<dbReference type="InterPro" id="IPR035994">
    <property type="entry name" value="Nucleoside_phosphorylase_sf"/>
</dbReference>
<dbReference type="VEuPathDB" id="FungiDB:ASPVEDRAFT_330506"/>
<dbReference type="SUPFAM" id="SSF53167">
    <property type="entry name" value="Purine and uridine phosphorylases"/>
    <property type="match status" value="1"/>
</dbReference>
<sequence length="410" mass="45285">MATNCLHQDYTVAWLCALPCEMAGAEAMLDEKHSDLPTATEDDNTYILGRVYSHNVVIACCRSGVYGTTSASTCAIQLQATFRSIRFFLLVGIGGGAPTDKADIRLGDVVVSKPTREFGGVVQYDYGKTMSRGRSVRTGLLNKPRSVLLTALARLEAAHKQAPSKIPALLAEMVERNPGMGEKFTYQGKGQDFLFDSEYDHDAESDTCDDCDTARQVIRPDRLNSDPVVHYGLIASGNQVIKHAPTRDKLARELGILCFEMEAAGVMDDFQCLVVRGICDYSDSHKNKQWQEYAAATAAAFAKELLSVIHAVHMVDTPPAVSRYRGSAPYGRERATTDMISRGRDIGGLADLLPRISDYDEKNVHRRLLQKRLVGTTQWFLDHPNFKAWFTDRTISSLWCSGKSKCSGKV</sequence>
<dbReference type="GeneID" id="63726192"/>
<dbReference type="GO" id="GO:0009116">
    <property type="term" value="P:nucleoside metabolic process"/>
    <property type="evidence" value="ECO:0007669"/>
    <property type="project" value="InterPro"/>
</dbReference>
<organism evidence="2 3">
    <name type="scientific">Aspergillus versicolor CBS 583.65</name>
    <dbReference type="NCBI Taxonomy" id="1036611"/>
    <lineage>
        <taxon>Eukaryota</taxon>
        <taxon>Fungi</taxon>
        <taxon>Dikarya</taxon>
        <taxon>Ascomycota</taxon>
        <taxon>Pezizomycotina</taxon>
        <taxon>Eurotiomycetes</taxon>
        <taxon>Eurotiomycetidae</taxon>
        <taxon>Eurotiales</taxon>
        <taxon>Aspergillaceae</taxon>
        <taxon>Aspergillus</taxon>
        <taxon>Aspergillus subgen. Nidulantes</taxon>
    </lineage>
</organism>
<dbReference type="RefSeq" id="XP_040672385.1">
    <property type="nucleotide sequence ID" value="XM_040810681.1"/>
</dbReference>
<dbReference type="InterPro" id="IPR053137">
    <property type="entry name" value="NLR-like"/>
</dbReference>
<feature type="domain" description="Nucleoside phosphorylase" evidence="1">
    <location>
        <begin position="15"/>
        <end position="305"/>
    </location>
</feature>